<feature type="region of interest" description="Disordered" evidence="1">
    <location>
        <begin position="1"/>
        <end position="33"/>
    </location>
</feature>
<evidence type="ECO:0000256" key="1">
    <source>
        <dbReference type="SAM" id="MobiDB-lite"/>
    </source>
</evidence>
<evidence type="ECO:0000313" key="2">
    <source>
        <dbReference type="EMBL" id="KAL1598132.1"/>
    </source>
</evidence>
<feature type="region of interest" description="Disordered" evidence="1">
    <location>
        <begin position="153"/>
        <end position="204"/>
    </location>
</feature>
<dbReference type="Proteomes" id="UP001521222">
    <property type="component" value="Unassembled WGS sequence"/>
</dbReference>
<gene>
    <name evidence="2" type="ORF">SLS59_007142</name>
</gene>
<protein>
    <submittedName>
        <fullName evidence="2">Uncharacterized protein</fullName>
    </submittedName>
</protein>
<dbReference type="EMBL" id="JAKIXB020000024">
    <property type="protein sequence ID" value="KAL1598132.1"/>
    <property type="molecule type" value="Genomic_DNA"/>
</dbReference>
<keyword evidence="3" id="KW-1185">Reference proteome</keyword>
<sequence length="350" mass="39043">MSQSPESSLPSSLTSVVSSVGVSTPPSSPVLDGQAEQMTTELLAQIRAEWNFEKMIDDIEDHRSRKRLRDHFNNDSAWTIPTIKALEELAKLSPREEERNEQLNSLRKALNARCKGYHRKGKKVPTFGKDDAKKDTSVRAEVKILIKKLNPTFEDSEDEQQDEEVEAETTRTNAKLHKTGSTQYGEKSSETGGTHPSSDIGNGVQTEKIGVSQQSGSFTLRKPHDKAEHQALRTKISENWLTATLPKHLPDNAHPKSHESEWPYDLLEAIFELSNLTAGEDVEDIRRGLDAVFESTEQYQRKTALKIMKTLLASTDREQGEAQVENSDVRHAVGSARELLVKAGVPAHSK</sequence>
<feature type="compositionally biased region" description="Acidic residues" evidence="1">
    <location>
        <begin position="154"/>
        <end position="167"/>
    </location>
</feature>
<comment type="caution">
    <text evidence="2">The sequence shown here is derived from an EMBL/GenBank/DDBJ whole genome shotgun (WGS) entry which is preliminary data.</text>
</comment>
<reference evidence="2 3" key="1">
    <citation type="submission" date="2024-02" db="EMBL/GenBank/DDBJ databases">
        <title>De novo assembly and annotation of 12 fungi associated with fruit tree decline syndrome in Ontario, Canada.</title>
        <authorList>
            <person name="Sulman M."/>
            <person name="Ellouze W."/>
            <person name="Ilyukhin E."/>
        </authorList>
    </citation>
    <scope>NUCLEOTIDE SEQUENCE [LARGE SCALE GENOMIC DNA]</scope>
    <source>
        <strain evidence="2 3">M97-236</strain>
    </source>
</reference>
<accession>A0ABR3R171</accession>
<feature type="compositionally biased region" description="Polar residues" evidence="1">
    <location>
        <begin position="179"/>
        <end position="204"/>
    </location>
</feature>
<name>A0ABR3R171_9PLEO</name>
<feature type="compositionally biased region" description="Low complexity" evidence="1">
    <location>
        <begin position="1"/>
        <end position="31"/>
    </location>
</feature>
<proteinExistence type="predicted"/>
<evidence type="ECO:0000313" key="3">
    <source>
        <dbReference type="Proteomes" id="UP001521222"/>
    </source>
</evidence>
<organism evidence="2 3">
    <name type="scientific">Nothophoma quercina</name>
    <dbReference type="NCBI Taxonomy" id="749835"/>
    <lineage>
        <taxon>Eukaryota</taxon>
        <taxon>Fungi</taxon>
        <taxon>Dikarya</taxon>
        <taxon>Ascomycota</taxon>
        <taxon>Pezizomycotina</taxon>
        <taxon>Dothideomycetes</taxon>
        <taxon>Pleosporomycetidae</taxon>
        <taxon>Pleosporales</taxon>
        <taxon>Pleosporineae</taxon>
        <taxon>Didymellaceae</taxon>
        <taxon>Nothophoma</taxon>
    </lineage>
</organism>